<protein>
    <submittedName>
        <fullName evidence="1">Uncharacterized protein</fullName>
    </submittedName>
</protein>
<evidence type="ECO:0000313" key="1">
    <source>
        <dbReference type="EMBL" id="KAL1600297.1"/>
    </source>
</evidence>
<gene>
    <name evidence="1" type="ORF">SLS59_005923</name>
</gene>
<name>A0ABR3R8K4_9PLEO</name>
<dbReference type="Proteomes" id="UP001521222">
    <property type="component" value="Unassembled WGS sequence"/>
</dbReference>
<organism evidence="1 2">
    <name type="scientific">Nothophoma quercina</name>
    <dbReference type="NCBI Taxonomy" id="749835"/>
    <lineage>
        <taxon>Eukaryota</taxon>
        <taxon>Fungi</taxon>
        <taxon>Dikarya</taxon>
        <taxon>Ascomycota</taxon>
        <taxon>Pezizomycotina</taxon>
        <taxon>Dothideomycetes</taxon>
        <taxon>Pleosporomycetidae</taxon>
        <taxon>Pleosporales</taxon>
        <taxon>Pleosporineae</taxon>
        <taxon>Didymellaceae</taxon>
        <taxon>Nothophoma</taxon>
    </lineage>
</organism>
<keyword evidence="2" id="KW-1185">Reference proteome</keyword>
<proteinExistence type="predicted"/>
<comment type="caution">
    <text evidence="1">The sequence shown here is derived from an EMBL/GenBank/DDBJ whole genome shotgun (WGS) entry which is preliminary data.</text>
</comment>
<reference evidence="1 2" key="1">
    <citation type="submission" date="2024-02" db="EMBL/GenBank/DDBJ databases">
        <title>De novo assembly and annotation of 12 fungi associated with fruit tree decline syndrome in Ontario, Canada.</title>
        <authorList>
            <person name="Sulman M."/>
            <person name="Ellouze W."/>
            <person name="Ilyukhin E."/>
        </authorList>
    </citation>
    <scope>NUCLEOTIDE SEQUENCE [LARGE SCALE GENOMIC DNA]</scope>
    <source>
        <strain evidence="1 2">M97-236</strain>
    </source>
</reference>
<accession>A0ABR3R8K4</accession>
<sequence>MARFPIEFANWIKECDEEDDFLGTPRFQACAMVTQFQLELLLKGPPAEEFDASGAGFLTLVSLDEDEDSQLVGLSYLVPRIYALLEGPGWENIVEDGIATP</sequence>
<evidence type="ECO:0000313" key="2">
    <source>
        <dbReference type="Proteomes" id="UP001521222"/>
    </source>
</evidence>
<dbReference type="EMBL" id="JAKIXB020000018">
    <property type="protein sequence ID" value="KAL1600297.1"/>
    <property type="molecule type" value="Genomic_DNA"/>
</dbReference>